<dbReference type="NCBIfam" id="TIGR00172">
    <property type="entry name" value="maf"/>
    <property type="match status" value="1"/>
</dbReference>
<dbReference type="GO" id="GO:0005737">
    <property type="term" value="C:cytoplasm"/>
    <property type="evidence" value="ECO:0007669"/>
    <property type="project" value="UniProtKB-SubCell"/>
</dbReference>
<comment type="caution">
    <text evidence="4">Lacks conserved residue(s) required for the propagation of feature annotation.</text>
</comment>
<dbReference type="InterPro" id="IPR029001">
    <property type="entry name" value="ITPase-like_fam"/>
</dbReference>
<dbReference type="PIRSF" id="PIRSF006305">
    <property type="entry name" value="Maf"/>
    <property type="match status" value="1"/>
</dbReference>
<dbReference type="EC" id="3.6.1.9" evidence="4"/>
<comment type="similarity">
    <text evidence="4">Belongs to the Maf family. YhdE subfamily.</text>
</comment>
<keyword evidence="6" id="KW-1185">Reference proteome</keyword>
<comment type="catalytic activity">
    <reaction evidence="4">
        <text>dTTP + H2O = dTMP + diphosphate + H(+)</text>
        <dbReference type="Rhea" id="RHEA:28534"/>
        <dbReference type="ChEBI" id="CHEBI:15377"/>
        <dbReference type="ChEBI" id="CHEBI:15378"/>
        <dbReference type="ChEBI" id="CHEBI:33019"/>
        <dbReference type="ChEBI" id="CHEBI:37568"/>
        <dbReference type="ChEBI" id="CHEBI:63528"/>
        <dbReference type="EC" id="3.6.1.9"/>
    </reaction>
</comment>
<evidence type="ECO:0000313" key="6">
    <source>
        <dbReference type="Proteomes" id="UP000474159"/>
    </source>
</evidence>
<dbReference type="PANTHER" id="PTHR43213">
    <property type="entry name" value="BIFUNCTIONAL DTTP/UTP PYROPHOSPHATASE/METHYLTRANSFERASE PROTEIN-RELATED"/>
    <property type="match status" value="1"/>
</dbReference>
<proteinExistence type="inferred from homology"/>
<dbReference type="Proteomes" id="UP000474159">
    <property type="component" value="Unassembled WGS sequence"/>
</dbReference>
<comment type="subcellular location">
    <subcellularLocation>
        <location evidence="4">Cytoplasm</location>
    </subcellularLocation>
</comment>
<evidence type="ECO:0000256" key="2">
    <source>
        <dbReference type="ARBA" id="ARBA00022801"/>
    </source>
</evidence>
<gene>
    <name evidence="5" type="ORF">F6X53_24935</name>
</gene>
<evidence type="ECO:0000313" key="5">
    <source>
        <dbReference type="EMBL" id="KAB1075414.1"/>
    </source>
</evidence>
<dbReference type="CDD" id="cd00555">
    <property type="entry name" value="Maf"/>
    <property type="match status" value="1"/>
</dbReference>
<evidence type="ECO:0000256" key="1">
    <source>
        <dbReference type="ARBA" id="ARBA00001968"/>
    </source>
</evidence>
<protein>
    <recommendedName>
        <fullName evidence="4">dTTP/UTP pyrophosphatase</fullName>
        <shortName evidence="4">dTTPase/UTPase</shortName>
        <ecNumber evidence="4">3.6.1.9</ecNumber>
    </recommendedName>
    <alternativeName>
        <fullName evidence="4">Nucleoside triphosphate pyrophosphatase</fullName>
    </alternativeName>
    <alternativeName>
        <fullName evidence="4">Nucleotide pyrophosphatase</fullName>
        <shortName evidence="4">Nucleotide PPase</shortName>
    </alternativeName>
</protein>
<dbReference type="NCBIfam" id="NF002401">
    <property type="entry name" value="PRK01441.1"/>
    <property type="match status" value="1"/>
</dbReference>
<dbReference type="HAMAP" id="MF_00528">
    <property type="entry name" value="Maf"/>
    <property type="match status" value="1"/>
</dbReference>
<dbReference type="SUPFAM" id="SSF52972">
    <property type="entry name" value="ITPase-like"/>
    <property type="match status" value="1"/>
</dbReference>
<dbReference type="EMBL" id="VZZK01000034">
    <property type="protein sequence ID" value="KAB1075414.1"/>
    <property type="molecule type" value="Genomic_DNA"/>
</dbReference>
<comment type="cofactor">
    <cofactor evidence="1 4">
        <name>a divalent metal cation</name>
        <dbReference type="ChEBI" id="CHEBI:60240"/>
    </cofactor>
</comment>
<keyword evidence="3 4" id="KW-0546">Nucleotide metabolism</keyword>
<feature type="site" description="Important for substrate specificity" evidence="4">
    <location>
        <position position="32"/>
    </location>
</feature>
<dbReference type="OrthoDB" id="9807767at2"/>
<accession>A0A6L3SRM0</accession>
<dbReference type="PANTHER" id="PTHR43213:SF5">
    <property type="entry name" value="BIFUNCTIONAL DTTP_UTP PYROPHOSPHATASE_METHYLTRANSFERASE PROTEIN-RELATED"/>
    <property type="match status" value="1"/>
</dbReference>
<dbReference type="AlphaFoldDB" id="A0A6L3SRM0"/>
<feature type="active site" description="Proton acceptor" evidence="4">
    <location>
        <position position="96"/>
    </location>
</feature>
<name>A0A6L3SRM0_9HYPH</name>
<comment type="caution">
    <text evidence="5">The sequence shown here is derived from an EMBL/GenBank/DDBJ whole genome shotgun (WGS) entry which is preliminary data.</text>
</comment>
<reference evidence="5 6" key="1">
    <citation type="submission" date="2019-09" db="EMBL/GenBank/DDBJ databases">
        <title>YIM 48816 draft genome.</title>
        <authorList>
            <person name="Jiang L."/>
        </authorList>
    </citation>
    <scope>NUCLEOTIDE SEQUENCE [LARGE SCALE GENOMIC DNA]</scope>
    <source>
        <strain evidence="5 6">YIM 48816</strain>
    </source>
</reference>
<evidence type="ECO:0000256" key="3">
    <source>
        <dbReference type="ARBA" id="ARBA00023080"/>
    </source>
</evidence>
<dbReference type="RefSeq" id="WP_151003396.1">
    <property type="nucleotide sequence ID" value="NZ_BPQY01000036.1"/>
</dbReference>
<sequence>MDTIAAPEGLLAPPSDLAPRHARLVLASASPRRLALLQQVGIEPDALLPADVDETPRKSETPRELARRLARAKLEAAQEAARRRDDLSQAWLLSADTVVAVGRRILPKAEIPEEAADCLRLLSGRQHRVFTAICLLSPKDARRERIVESRVRFKRLSGREIESYLASGEWRGKAGGYAIQGLAGSFVVKLVGSHSAVIGLPLYETVSLLDGAGYPVRGSWGGPA</sequence>
<evidence type="ECO:0000256" key="4">
    <source>
        <dbReference type="HAMAP-Rule" id="MF_00528"/>
    </source>
</evidence>
<feature type="site" description="Important for substrate specificity" evidence="4">
    <location>
        <position position="97"/>
    </location>
</feature>
<feature type="site" description="Important for substrate specificity" evidence="4">
    <location>
        <position position="180"/>
    </location>
</feature>
<comment type="catalytic activity">
    <reaction evidence="4">
        <text>UTP + H2O = UMP + diphosphate + H(+)</text>
        <dbReference type="Rhea" id="RHEA:29395"/>
        <dbReference type="ChEBI" id="CHEBI:15377"/>
        <dbReference type="ChEBI" id="CHEBI:15378"/>
        <dbReference type="ChEBI" id="CHEBI:33019"/>
        <dbReference type="ChEBI" id="CHEBI:46398"/>
        <dbReference type="ChEBI" id="CHEBI:57865"/>
        <dbReference type="EC" id="3.6.1.9"/>
    </reaction>
</comment>
<dbReference type="GO" id="GO:0047429">
    <property type="term" value="F:nucleoside triphosphate diphosphatase activity"/>
    <property type="evidence" value="ECO:0007669"/>
    <property type="project" value="UniProtKB-EC"/>
</dbReference>
<dbReference type="Gene3D" id="3.90.950.10">
    <property type="match status" value="1"/>
</dbReference>
<organism evidence="5 6">
    <name type="scientific">Methylobacterium soli</name>
    <dbReference type="NCBI Taxonomy" id="553447"/>
    <lineage>
        <taxon>Bacteria</taxon>
        <taxon>Pseudomonadati</taxon>
        <taxon>Pseudomonadota</taxon>
        <taxon>Alphaproteobacteria</taxon>
        <taxon>Hyphomicrobiales</taxon>
        <taxon>Methylobacteriaceae</taxon>
        <taxon>Methylobacterium</taxon>
    </lineage>
</organism>
<dbReference type="GO" id="GO:0009117">
    <property type="term" value="P:nucleotide metabolic process"/>
    <property type="evidence" value="ECO:0007669"/>
    <property type="project" value="UniProtKB-KW"/>
</dbReference>
<comment type="function">
    <text evidence="4">Nucleoside triphosphate pyrophosphatase that hydrolyzes dTTP and UTP. May have a dual role in cell division arrest and in preventing the incorporation of modified nucleotides into cellular nucleic acids.</text>
</comment>
<keyword evidence="2 4" id="KW-0378">Hydrolase</keyword>
<keyword evidence="4" id="KW-0963">Cytoplasm</keyword>
<dbReference type="Pfam" id="PF02545">
    <property type="entry name" value="Maf"/>
    <property type="match status" value="1"/>
</dbReference>
<dbReference type="InterPro" id="IPR003697">
    <property type="entry name" value="Maf-like"/>
</dbReference>